<dbReference type="Gene3D" id="3.30.720.210">
    <property type="match status" value="1"/>
</dbReference>
<evidence type="ECO:0000256" key="3">
    <source>
        <dbReference type="ARBA" id="ARBA00022670"/>
    </source>
</evidence>
<dbReference type="GO" id="GO:0006508">
    <property type="term" value="P:proteolysis"/>
    <property type="evidence" value="ECO:0007669"/>
    <property type="project" value="UniProtKB-KW"/>
</dbReference>
<evidence type="ECO:0000256" key="10">
    <source>
        <dbReference type="ARBA" id="ARBA00022989"/>
    </source>
</evidence>
<dbReference type="InterPro" id="IPR005936">
    <property type="entry name" value="FtsH"/>
</dbReference>
<dbReference type="PROSITE" id="PS00674">
    <property type="entry name" value="AAA"/>
    <property type="match status" value="1"/>
</dbReference>
<dbReference type="InterPro" id="IPR011546">
    <property type="entry name" value="Pept_M41_FtsH_extracell"/>
</dbReference>
<evidence type="ECO:0000256" key="9">
    <source>
        <dbReference type="ARBA" id="ARBA00022840"/>
    </source>
</evidence>
<feature type="binding site" evidence="14">
    <location>
        <position position="453"/>
    </location>
    <ligand>
        <name>Zn(2+)</name>
        <dbReference type="ChEBI" id="CHEBI:29105"/>
        <note>catalytic</note>
    </ligand>
</feature>
<feature type="compositionally biased region" description="Basic and acidic residues" evidence="16">
    <location>
        <begin position="644"/>
        <end position="662"/>
    </location>
</feature>
<reference evidence="18" key="2">
    <citation type="submission" date="2023-08" db="EMBL/GenBank/DDBJ databases">
        <authorList>
            <person name="Page C.A."/>
            <person name="Perez-Diaz I.M."/>
        </authorList>
    </citation>
    <scope>NUCLEOTIDE SEQUENCE</scope>
    <source>
        <strain evidence="18">7.8.46</strain>
    </source>
</reference>
<dbReference type="GO" id="GO:0030163">
    <property type="term" value="P:protein catabolic process"/>
    <property type="evidence" value="ECO:0007669"/>
    <property type="project" value="UniProtKB-UniRule"/>
</dbReference>
<dbReference type="Gene3D" id="1.10.8.60">
    <property type="match status" value="1"/>
</dbReference>
<proteinExistence type="inferred from homology"/>
<dbReference type="CDD" id="cd19501">
    <property type="entry name" value="RecA-like_FtsH"/>
    <property type="match status" value="1"/>
</dbReference>
<comment type="subcellular location">
    <subcellularLocation>
        <location evidence="14">Cell membrane</location>
        <topology evidence="14">Multi-pass membrane protein</topology>
        <orientation evidence="14">Cytoplasmic side</orientation>
    </subcellularLocation>
    <subcellularLocation>
        <location evidence="1">Membrane</location>
    </subcellularLocation>
</comment>
<dbReference type="Proteomes" id="UP000281061">
    <property type="component" value="Unassembled WGS sequence"/>
</dbReference>
<dbReference type="Pfam" id="PF17862">
    <property type="entry name" value="AAA_lid_3"/>
    <property type="match status" value="1"/>
</dbReference>
<dbReference type="Gene3D" id="1.20.58.760">
    <property type="entry name" value="Peptidase M41"/>
    <property type="match status" value="1"/>
</dbReference>
<evidence type="ECO:0000256" key="13">
    <source>
        <dbReference type="ARBA" id="ARBA00061570"/>
    </source>
</evidence>
<dbReference type="GO" id="GO:0005886">
    <property type="term" value="C:plasma membrane"/>
    <property type="evidence" value="ECO:0007669"/>
    <property type="project" value="UniProtKB-SubCell"/>
</dbReference>
<dbReference type="GO" id="GO:0008270">
    <property type="term" value="F:zinc ion binding"/>
    <property type="evidence" value="ECO:0007669"/>
    <property type="project" value="UniProtKB-UniRule"/>
</dbReference>
<evidence type="ECO:0000256" key="2">
    <source>
        <dbReference type="ARBA" id="ARBA00010044"/>
    </source>
</evidence>
<dbReference type="InterPro" id="IPR003959">
    <property type="entry name" value="ATPase_AAA_core"/>
</dbReference>
<evidence type="ECO:0000256" key="4">
    <source>
        <dbReference type="ARBA" id="ARBA00022692"/>
    </source>
</evidence>
<dbReference type="Pfam" id="PF01434">
    <property type="entry name" value="Peptidase_M41"/>
    <property type="match status" value="1"/>
</dbReference>
<sequence length="745" mass="80867">MNNRRNGLFRNSLFYILMFLSLMGIIYFFFGGNSSSQTQNIRYSEFVKQLDKNNVKNVSIQPSGGVYKVTGSYRKARTTSSANALGIKSASTKTTSFSTTMLENNSTVDQVSKLAAKHDVKVTAKAEESSGIWVTLLMYIAPVILMLFLFYMMMGQAGQGGGNNRVMNFGKTKAKPADSKQNKVRFSDVAGEEEEKQELVEVVEFLKDPRKFVSLGARIPSGVLLEGPPGTGKTLLAKAVAGEAGVPFFSISGSDFVEMFVGVGASRVRDLFEQAKKNAPSIIFIDEIDAVGRQRGNGMGGGHDEREQTLNQLLVEMDGFTGNEGVIVMAATNRSDVLDPALLRPGRFDRKILVGRPDVKGREAILKVHAKNKPLAADVDLKEIAKQTPGFVGADLENLLNEAALLAARRNKKQVDAADLDEAEDRVIAGPAKHDRVVNKHERETVAYHEAGHTIVGLVLNDARVVHKVTIVPRGRAGGYAIMLPREDQMLMSKRDAKEQMAGLMGGRAAEEIIFGAQSSGASNDFEQATQIARAMVTQYGMSEKLGPVELENANQQAAYQQGMGASAFSQHTAQLIDDEVRRLSQEAHQTATDIIQSHREQHKLIAEALLKYETLDEKQILSLFKTGKMPEKDSNQFPSEKAATFEESKRELERREAEKHAQHQGTDTDSTDSDDTAKTSVEEPTFPSEAEVRSEASADSQASSADATSATSSATSGATSTSETGLPHAESAAPTSQDDSNSQA</sequence>
<dbReference type="InterPro" id="IPR027417">
    <property type="entry name" value="P-loop_NTPase"/>
</dbReference>
<dbReference type="GO" id="GO:0016887">
    <property type="term" value="F:ATP hydrolysis activity"/>
    <property type="evidence" value="ECO:0007669"/>
    <property type="project" value="UniProtKB-UniRule"/>
</dbReference>
<feature type="compositionally biased region" description="Low complexity" evidence="16">
    <location>
        <begin position="698"/>
        <end position="726"/>
    </location>
</feature>
<keyword evidence="7 14" id="KW-0378">Hydrolase</keyword>
<feature type="compositionally biased region" description="Polar residues" evidence="16">
    <location>
        <begin position="734"/>
        <end position="745"/>
    </location>
</feature>
<keyword evidence="3 14" id="KW-0645">Protease</keyword>
<evidence type="ECO:0000256" key="6">
    <source>
        <dbReference type="ARBA" id="ARBA00022741"/>
    </source>
</evidence>
<feature type="region of interest" description="Disordered" evidence="16">
    <location>
        <begin position="630"/>
        <end position="745"/>
    </location>
</feature>
<dbReference type="FunFam" id="3.40.50.300:FF:000001">
    <property type="entry name" value="ATP-dependent zinc metalloprotease FtsH"/>
    <property type="match status" value="1"/>
</dbReference>
<evidence type="ECO:0000256" key="15">
    <source>
        <dbReference type="RuleBase" id="RU003651"/>
    </source>
</evidence>
<comment type="subunit">
    <text evidence="14">Homohexamer.</text>
</comment>
<feature type="domain" description="AAA+ ATPase" evidence="17">
    <location>
        <begin position="219"/>
        <end position="358"/>
    </location>
</feature>
<organism evidence="18 21">
    <name type="scientific">Lactiplantibacillus pentosus</name>
    <name type="common">Lactobacillus pentosus</name>
    <dbReference type="NCBI Taxonomy" id="1589"/>
    <lineage>
        <taxon>Bacteria</taxon>
        <taxon>Bacillati</taxon>
        <taxon>Bacillota</taxon>
        <taxon>Bacilli</taxon>
        <taxon>Lactobacillales</taxon>
        <taxon>Lactobacillaceae</taxon>
        <taxon>Lactiplantibacillus</taxon>
    </lineage>
</organism>
<dbReference type="GO" id="GO:0004176">
    <property type="term" value="F:ATP-dependent peptidase activity"/>
    <property type="evidence" value="ECO:0007669"/>
    <property type="project" value="InterPro"/>
</dbReference>
<evidence type="ECO:0000313" key="18">
    <source>
        <dbReference type="EMBL" id="MDT6990388.1"/>
    </source>
</evidence>
<dbReference type="RefSeq" id="WP_088770067.1">
    <property type="nucleotide sequence ID" value="NZ_CP022130.1"/>
</dbReference>
<evidence type="ECO:0000259" key="17">
    <source>
        <dbReference type="SMART" id="SM00382"/>
    </source>
</evidence>
<dbReference type="FunFam" id="1.20.58.760:FF:000001">
    <property type="entry name" value="ATP-dependent zinc metalloprotease FtsH"/>
    <property type="match status" value="1"/>
</dbReference>
<feature type="transmembrane region" description="Helical" evidence="14">
    <location>
        <begin position="12"/>
        <end position="30"/>
    </location>
</feature>
<evidence type="ECO:0000256" key="12">
    <source>
        <dbReference type="ARBA" id="ARBA00023136"/>
    </source>
</evidence>
<keyword evidence="14" id="KW-1003">Cell membrane</keyword>
<dbReference type="InterPro" id="IPR003960">
    <property type="entry name" value="ATPase_AAA_CS"/>
</dbReference>
<dbReference type="PANTHER" id="PTHR23076">
    <property type="entry name" value="METALLOPROTEASE M41 FTSH"/>
    <property type="match status" value="1"/>
</dbReference>
<dbReference type="InterPro" id="IPR037219">
    <property type="entry name" value="Peptidase_M41-like"/>
</dbReference>
<comment type="caution">
    <text evidence="18">The sequence shown here is derived from an EMBL/GenBank/DDBJ whole genome shotgun (WGS) entry which is preliminary data.</text>
</comment>
<keyword evidence="11 14" id="KW-0482">Metalloprotease</keyword>
<dbReference type="AlphaFoldDB" id="A0AAW8VUI5"/>
<feature type="binding site" evidence="14">
    <location>
        <begin position="227"/>
        <end position="234"/>
    </location>
    <ligand>
        <name>ATP</name>
        <dbReference type="ChEBI" id="CHEBI:30616"/>
    </ligand>
</feature>
<dbReference type="Pfam" id="PF06480">
    <property type="entry name" value="FtsH_ext"/>
    <property type="match status" value="1"/>
</dbReference>
<evidence type="ECO:0000313" key="19">
    <source>
        <dbReference type="EMBL" id="RMW56305.1"/>
    </source>
</evidence>
<evidence type="ECO:0000256" key="16">
    <source>
        <dbReference type="SAM" id="MobiDB-lite"/>
    </source>
</evidence>
<name>A0AAW8VUI5_LACPE</name>
<accession>A0AAW8VUI5</accession>
<dbReference type="Gene3D" id="3.40.50.300">
    <property type="entry name" value="P-loop containing nucleotide triphosphate hydrolases"/>
    <property type="match status" value="1"/>
</dbReference>
<feature type="binding site" evidence="14">
    <location>
        <position position="449"/>
    </location>
    <ligand>
        <name>Zn(2+)</name>
        <dbReference type="ChEBI" id="CHEBI:29105"/>
        <note>catalytic</note>
    </ligand>
</feature>
<keyword evidence="5 14" id="KW-0479">Metal-binding</keyword>
<evidence type="ECO:0000256" key="8">
    <source>
        <dbReference type="ARBA" id="ARBA00022833"/>
    </source>
</evidence>
<gene>
    <name evidence="14 18" type="primary">ftsH</name>
    <name evidence="19" type="ORF">D6U17_03780</name>
    <name evidence="18" type="ORF">RI536_09735</name>
</gene>
<reference evidence="19 20" key="1">
    <citation type="submission" date="2018-10" db="EMBL/GenBank/DDBJ databases">
        <title>Genome sequences of five Lactobacillus pentosus strains isolated from brines of traditionally fermented spanish-style green table olives and differences between them.</title>
        <authorList>
            <person name="Jimenez Diaz R."/>
        </authorList>
    </citation>
    <scope>NUCLEOTIDE SEQUENCE [LARGE SCALE GENOMIC DNA]</scope>
    <source>
        <strain evidence="19 20">IG8</strain>
    </source>
</reference>
<dbReference type="GO" id="GO:0005524">
    <property type="term" value="F:ATP binding"/>
    <property type="evidence" value="ECO:0007669"/>
    <property type="project" value="UniProtKB-UniRule"/>
</dbReference>
<dbReference type="SUPFAM" id="SSF52540">
    <property type="entry name" value="P-loop containing nucleoside triphosphate hydrolases"/>
    <property type="match status" value="1"/>
</dbReference>
<keyword evidence="8 14" id="KW-0862">Zinc</keyword>
<protein>
    <recommendedName>
        <fullName evidence="14">ATP-dependent zinc metalloprotease FtsH</fullName>
        <ecNumber evidence="14">3.4.24.-</ecNumber>
    </recommendedName>
</protein>
<evidence type="ECO:0000313" key="20">
    <source>
        <dbReference type="Proteomes" id="UP000281061"/>
    </source>
</evidence>
<dbReference type="EC" id="3.4.24.-" evidence="14"/>
<feature type="binding site" evidence="14">
    <location>
        <position position="525"/>
    </location>
    <ligand>
        <name>Zn(2+)</name>
        <dbReference type="ChEBI" id="CHEBI:29105"/>
        <note>catalytic</note>
    </ligand>
</feature>
<evidence type="ECO:0000256" key="14">
    <source>
        <dbReference type="HAMAP-Rule" id="MF_01458"/>
    </source>
</evidence>
<comment type="function">
    <text evidence="14">Acts as a processive, ATP-dependent zinc metallopeptidase for both cytoplasmic and membrane proteins. Plays a role in the quality control of integral membrane proteins.</text>
</comment>
<evidence type="ECO:0000256" key="1">
    <source>
        <dbReference type="ARBA" id="ARBA00004370"/>
    </source>
</evidence>
<dbReference type="GO" id="GO:0004222">
    <property type="term" value="F:metalloendopeptidase activity"/>
    <property type="evidence" value="ECO:0007669"/>
    <property type="project" value="InterPro"/>
</dbReference>
<keyword evidence="12 14" id="KW-0472">Membrane</keyword>
<dbReference type="HAMAP" id="MF_01458">
    <property type="entry name" value="FtsH"/>
    <property type="match status" value="1"/>
</dbReference>
<dbReference type="Proteomes" id="UP001267003">
    <property type="component" value="Unassembled WGS sequence"/>
</dbReference>
<keyword evidence="9 14" id="KW-0067">ATP-binding</keyword>
<comment type="similarity">
    <text evidence="15">Belongs to the AAA ATPase family.</text>
</comment>
<dbReference type="InterPro" id="IPR041569">
    <property type="entry name" value="AAA_lid_3"/>
</dbReference>
<evidence type="ECO:0000256" key="5">
    <source>
        <dbReference type="ARBA" id="ARBA00022723"/>
    </source>
</evidence>
<dbReference type="InterPro" id="IPR000642">
    <property type="entry name" value="Peptidase_M41"/>
</dbReference>
<keyword evidence="4 14" id="KW-0812">Transmembrane</keyword>
<dbReference type="SMART" id="SM00382">
    <property type="entry name" value="AAA"/>
    <property type="match status" value="1"/>
</dbReference>
<evidence type="ECO:0000256" key="7">
    <source>
        <dbReference type="ARBA" id="ARBA00022801"/>
    </source>
</evidence>
<evidence type="ECO:0000256" key="11">
    <source>
        <dbReference type="ARBA" id="ARBA00023049"/>
    </source>
</evidence>
<comment type="similarity">
    <text evidence="13 14">In the central section; belongs to the AAA ATPase family.</text>
</comment>
<dbReference type="FunFam" id="1.10.8.60:FF:000001">
    <property type="entry name" value="ATP-dependent zinc metalloprotease FtsH"/>
    <property type="match status" value="1"/>
</dbReference>
<dbReference type="EMBL" id="JAVLAQ010000001">
    <property type="protein sequence ID" value="MDT6990388.1"/>
    <property type="molecule type" value="Genomic_DNA"/>
</dbReference>
<feature type="active site" evidence="14">
    <location>
        <position position="450"/>
    </location>
</feature>
<dbReference type="InterPro" id="IPR003593">
    <property type="entry name" value="AAA+_ATPase"/>
</dbReference>
<keyword evidence="6 14" id="KW-0547">Nucleotide-binding</keyword>
<dbReference type="PANTHER" id="PTHR23076:SF113">
    <property type="entry name" value="ATP-DEPENDENT ZINC METALLOPROTEASE FTSH 1, CHLOROPLASTIC-RELATED"/>
    <property type="match status" value="1"/>
</dbReference>
<comment type="similarity">
    <text evidence="2 14">In the C-terminal section; belongs to the peptidase M41 family.</text>
</comment>
<dbReference type="SUPFAM" id="SSF140990">
    <property type="entry name" value="FtsH protease domain-like"/>
    <property type="match status" value="1"/>
</dbReference>
<dbReference type="EMBL" id="RDCL01000041">
    <property type="protein sequence ID" value="RMW56305.1"/>
    <property type="molecule type" value="Genomic_DNA"/>
</dbReference>
<keyword evidence="10 14" id="KW-1133">Transmembrane helix</keyword>
<dbReference type="Pfam" id="PF00004">
    <property type="entry name" value="AAA"/>
    <property type="match status" value="1"/>
</dbReference>
<comment type="cofactor">
    <cofactor evidence="14">
        <name>Zn(2+)</name>
        <dbReference type="ChEBI" id="CHEBI:29105"/>
    </cofactor>
    <text evidence="14">Binds 1 zinc ion per subunit.</text>
</comment>
<dbReference type="NCBIfam" id="TIGR01241">
    <property type="entry name" value="FtsH_fam"/>
    <property type="match status" value="1"/>
</dbReference>
<evidence type="ECO:0000313" key="21">
    <source>
        <dbReference type="Proteomes" id="UP001267003"/>
    </source>
</evidence>
<feature type="transmembrane region" description="Helical" evidence="14">
    <location>
        <begin position="131"/>
        <end position="151"/>
    </location>
</feature>